<protein>
    <submittedName>
        <fullName evidence="7">ATPase_AAA_core domain-containing protein</fullName>
    </submittedName>
</protein>
<dbReference type="GO" id="GO:0061860">
    <property type="term" value="F:DNA clamp unloader activity"/>
    <property type="evidence" value="ECO:0007669"/>
    <property type="project" value="TreeGrafter"/>
</dbReference>
<feature type="compositionally biased region" description="Basic and acidic residues" evidence="2">
    <location>
        <begin position="147"/>
        <end position="163"/>
    </location>
</feature>
<dbReference type="OrthoDB" id="5838454at2759"/>
<feature type="compositionally biased region" description="Polar residues" evidence="2">
    <location>
        <begin position="130"/>
        <end position="139"/>
    </location>
</feature>
<feature type="coiled-coil region" evidence="1">
    <location>
        <begin position="217"/>
        <end position="244"/>
    </location>
</feature>
<dbReference type="Pfam" id="PF00004">
    <property type="entry name" value="AAA"/>
    <property type="match status" value="1"/>
</dbReference>
<dbReference type="GO" id="GO:0016887">
    <property type="term" value="F:ATP hydrolysis activity"/>
    <property type="evidence" value="ECO:0007669"/>
    <property type="project" value="InterPro"/>
</dbReference>
<evidence type="ECO:0000313" key="6">
    <source>
        <dbReference type="Proteomes" id="UP000274756"/>
    </source>
</evidence>
<evidence type="ECO:0000259" key="3">
    <source>
        <dbReference type="Pfam" id="PF00004"/>
    </source>
</evidence>
<reference evidence="4 6" key="2">
    <citation type="submission" date="2018-11" db="EMBL/GenBank/DDBJ databases">
        <authorList>
            <consortium name="Pathogen Informatics"/>
        </authorList>
    </citation>
    <scope>NUCLEOTIDE SEQUENCE [LARGE SCALE GENOMIC DNA]</scope>
</reference>
<dbReference type="EMBL" id="UYYG01001170">
    <property type="protein sequence ID" value="VDN58618.1"/>
    <property type="molecule type" value="Genomic_DNA"/>
</dbReference>
<dbReference type="WBParaSite" id="DME_0000470801-mRNA-1">
    <property type="protein sequence ID" value="DME_0000470801-mRNA-1"/>
    <property type="gene ID" value="DME_0000470801"/>
</dbReference>
<evidence type="ECO:0000313" key="7">
    <source>
        <dbReference type="WBParaSite" id="DME_0000470801-mRNA-1"/>
    </source>
</evidence>
<gene>
    <name evidence="4" type="ORF">DME_LOCUS8591</name>
</gene>
<accession>A0A158Q4F0</accession>
<dbReference type="PANTHER" id="PTHR23389">
    <property type="entry name" value="CHROMOSOME TRANSMISSION FIDELITY FACTOR 18"/>
    <property type="match status" value="1"/>
</dbReference>
<feature type="region of interest" description="Disordered" evidence="2">
    <location>
        <begin position="121"/>
        <end position="163"/>
    </location>
</feature>
<dbReference type="PANTHER" id="PTHR23389:SF21">
    <property type="entry name" value="ATPASE FAMILY AAA DOMAIN-CONTAINING PROTEIN 5"/>
    <property type="match status" value="1"/>
</dbReference>
<evidence type="ECO:0000313" key="4">
    <source>
        <dbReference type="EMBL" id="VDN58618.1"/>
    </source>
</evidence>
<dbReference type="GO" id="GO:0005634">
    <property type="term" value="C:nucleus"/>
    <property type="evidence" value="ECO:0007669"/>
    <property type="project" value="TreeGrafter"/>
</dbReference>
<dbReference type="STRING" id="318479.A0A158Q4F0"/>
<feature type="region of interest" description="Disordered" evidence="2">
    <location>
        <begin position="1"/>
        <end position="29"/>
    </location>
</feature>
<evidence type="ECO:0000256" key="1">
    <source>
        <dbReference type="SAM" id="Coils"/>
    </source>
</evidence>
<reference evidence="7" key="1">
    <citation type="submission" date="2016-04" db="UniProtKB">
        <authorList>
            <consortium name="WormBaseParasite"/>
        </authorList>
    </citation>
    <scope>IDENTIFICATION</scope>
</reference>
<dbReference type="InterPro" id="IPR003959">
    <property type="entry name" value="ATPase_AAA_core"/>
</dbReference>
<sequence length="825" mass="93993">MMRIEKDVKPSLNSVAFNPPDEEKASADNYEESSKYMHPIVSAAQRAARRISMKARRNLGKKVRIMDEPQIIPISPRPGKTPGIIKMPNFLNDKSDISTNNSKIRSKAGIHKEALSCHLMDLRSRKRTGPSPSSFTSIPKRSKNRKKIEEAEKENEKNDEHEFLKQKRRSSLFIPVPSTGSCAKVKVWLLMQCEQKFSDGSLLNDQESPQTNQIAHLNAGDSDLKQLAEELDDAQSKSVNVLSKEKIAPLFENKKKKVGMNHPKSKVSTPKRFGQFQNASISNTVNNIEICEVKLETESRKSSALKRPKNASGNDQIAVNHSGSIFKKSLSDFHFNSLKEFDHAPFSNFGHVDFSSLCISYNSFKLAVRNESSPHVEDKCRTSNPVDCNINEKCININISSCDMWCEALRPRRLSEILANENSIKKIHVWLKNWKKRLEIDILPPAPRKKLRKRKGEDTDEDYEDDANFDLSNTFILSGPVGCGKTAAIYGIAEELGIGIIESNSSEKRSAANLKTKLQGATQSFGKIDFQILSTGNLRSVFQKKTPFESLTQFSLILIDDADIILPEDENFWSNLKNICLNSKVPIVITCTDSFHLKQELSKTPKIIYETADLSYPNSDQLANYFCVSFLTFHYKSISIKVVLVLSALGFEESDVFMKNTLTSIVKHFRCDIRAVTNHLQFYFQYNDRSKYLKPTNSNIGFIQSLAQPCFSGRLHLDLNHIDLSDIALIDRPPHSSLRQKNERFLRFHNIRHSLPMIKYFPFSDIATDYIPYLALLDRTYRSKRRNSRRSIHYFDEVRGEVAIDQYGLLENIFSDYDFPDLFAQ</sequence>
<name>A0A158Q4F0_DRAME</name>
<dbReference type="Proteomes" id="UP000038040">
    <property type="component" value="Unplaced"/>
</dbReference>
<evidence type="ECO:0000313" key="5">
    <source>
        <dbReference type="Proteomes" id="UP000038040"/>
    </source>
</evidence>
<organism evidence="5 7">
    <name type="scientific">Dracunculus medinensis</name>
    <name type="common">Guinea worm</name>
    <dbReference type="NCBI Taxonomy" id="318479"/>
    <lineage>
        <taxon>Eukaryota</taxon>
        <taxon>Metazoa</taxon>
        <taxon>Ecdysozoa</taxon>
        <taxon>Nematoda</taxon>
        <taxon>Chromadorea</taxon>
        <taxon>Rhabditida</taxon>
        <taxon>Spirurina</taxon>
        <taxon>Dracunculoidea</taxon>
        <taxon>Dracunculidae</taxon>
        <taxon>Dracunculus</taxon>
    </lineage>
</organism>
<dbReference type="Gene3D" id="3.40.50.300">
    <property type="entry name" value="P-loop containing nucleotide triphosphate hydrolases"/>
    <property type="match status" value="1"/>
</dbReference>
<keyword evidence="6" id="KW-1185">Reference proteome</keyword>
<dbReference type="Proteomes" id="UP000274756">
    <property type="component" value="Unassembled WGS sequence"/>
</dbReference>
<feature type="domain" description="ATPase AAA-type core" evidence="3">
    <location>
        <begin position="476"/>
        <end position="602"/>
    </location>
</feature>
<keyword evidence="1" id="KW-0175">Coiled coil</keyword>
<dbReference type="GO" id="GO:0003677">
    <property type="term" value="F:DNA binding"/>
    <property type="evidence" value="ECO:0007669"/>
    <property type="project" value="TreeGrafter"/>
</dbReference>
<dbReference type="GO" id="GO:0005524">
    <property type="term" value="F:ATP binding"/>
    <property type="evidence" value="ECO:0007669"/>
    <property type="project" value="InterPro"/>
</dbReference>
<proteinExistence type="predicted"/>
<evidence type="ECO:0000256" key="2">
    <source>
        <dbReference type="SAM" id="MobiDB-lite"/>
    </source>
</evidence>
<dbReference type="InterPro" id="IPR027417">
    <property type="entry name" value="P-loop_NTPase"/>
</dbReference>
<dbReference type="SUPFAM" id="SSF52540">
    <property type="entry name" value="P-loop containing nucleoside triphosphate hydrolases"/>
    <property type="match status" value="1"/>
</dbReference>
<dbReference type="AlphaFoldDB" id="A0A158Q4F0"/>